<dbReference type="PANTHER" id="PTHR32063">
    <property type="match status" value="1"/>
</dbReference>
<dbReference type="Proteomes" id="UP000238322">
    <property type="component" value="Unassembled WGS sequence"/>
</dbReference>
<dbReference type="SUPFAM" id="SSF82693">
    <property type="entry name" value="Multidrug efflux transporter AcrB pore domain, PN1, PN2, PC1 and PC2 subdomains"/>
    <property type="match status" value="2"/>
</dbReference>
<dbReference type="PRINTS" id="PR00702">
    <property type="entry name" value="ACRIFLAVINRP"/>
</dbReference>
<keyword evidence="1" id="KW-1133">Transmembrane helix</keyword>
<dbReference type="Pfam" id="PF00873">
    <property type="entry name" value="ACR_tran"/>
    <property type="match status" value="2"/>
</dbReference>
<dbReference type="Gene3D" id="3.30.70.1430">
    <property type="entry name" value="Multidrug efflux transporter AcrB pore domain"/>
    <property type="match status" value="2"/>
</dbReference>
<name>A0A2S8G937_9BACT</name>
<dbReference type="AlphaFoldDB" id="A0A2S8G937"/>
<dbReference type="Gene3D" id="1.20.1640.10">
    <property type="entry name" value="Multidrug efflux transporter AcrB transmembrane domain"/>
    <property type="match status" value="3"/>
</dbReference>
<evidence type="ECO:0000313" key="3">
    <source>
        <dbReference type="Proteomes" id="UP000238322"/>
    </source>
</evidence>
<dbReference type="PANTHER" id="PTHR32063:SF19">
    <property type="entry name" value="CATION EFFLUX SYSTEM PROTEIN CUSA"/>
    <property type="match status" value="1"/>
</dbReference>
<keyword evidence="1" id="KW-0472">Membrane</keyword>
<feature type="transmembrane region" description="Helical" evidence="1">
    <location>
        <begin position="1082"/>
        <end position="1098"/>
    </location>
</feature>
<gene>
    <name evidence="2" type="ORF">C5Y83_01485</name>
</gene>
<dbReference type="InterPro" id="IPR001036">
    <property type="entry name" value="Acrflvin-R"/>
</dbReference>
<keyword evidence="1" id="KW-0812">Transmembrane</keyword>
<feature type="transmembrane region" description="Helical" evidence="1">
    <location>
        <begin position="1110"/>
        <end position="1135"/>
    </location>
</feature>
<dbReference type="GO" id="GO:0042910">
    <property type="term" value="F:xenobiotic transmembrane transporter activity"/>
    <property type="evidence" value="ECO:0007669"/>
    <property type="project" value="TreeGrafter"/>
</dbReference>
<feature type="transmembrane region" description="Helical" evidence="1">
    <location>
        <begin position="1031"/>
        <end position="1052"/>
    </location>
</feature>
<dbReference type="RefSeq" id="WP_105327859.1">
    <property type="nucleotide sequence ID" value="NZ_PUHY01000001.1"/>
</dbReference>
<dbReference type="SUPFAM" id="SSF82866">
    <property type="entry name" value="Multidrug efflux transporter AcrB transmembrane domain"/>
    <property type="match status" value="2"/>
</dbReference>
<dbReference type="Gene3D" id="3.30.2090.10">
    <property type="entry name" value="Multidrug efflux transporter AcrB TolC docking domain, DN and DC subdomains"/>
    <property type="match status" value="2"/>
</dbReference>
<feature type="transmembrane region" description="Helical" evidence="1">
    <location>
        <begin position="598"/>
        <end position="617"/>
    </location>
</feature>
<dbReference type="Gene3D" id="3.30.70.1440">
    <property type="entry name" value="Multidrug efflux transporter AcrB pore domain"/>
    <property type="match status" value="1"/>
</dbReference>
<feature type="transmembrane region" description="Helical" evidence="1">
    <location>
        <begin position="447"/>
        <end position="467"/>
    </location>
</feature>
<accession>A0A2S8G937</accession>
<protein>
    <submittedName>
        <fullName evidence="2">Cation transporter</fullName>
    </submittedName>
</protein>
<feature type="transmembrane region" description="Helical" evidence="1">
    <location>
        <begin position="393"/>
        <end position="414"/>
    </location>
</feature>
<comment type="caution">
    <text evidence="2">The sequence shown here is derived from an EMBL/GenBank/DDBJ whole genome shotgun (WGS) entry which is preliminary data.</text>
</comment>
<organism evidence="2 3">
    <name type="scientific">Blastopirellula marina</name>
    <dbReference type="NCBI Taxonomy" id="124"/>
    <lineage>
        <taxon>Bacteria</taxon>
        <taxon>Pseudomonadati</taxon>
        <taxon>Planctomycetota</taxon>
        <taxon>Planctomycetia</taxon>
        <taxon>Pirellulales</taxon>
        <taxon>Pirellulaceae</taxon>
        <taxon>Blastopirellula</taxon>
    </lineage>
</organism>
<feature type="transmembrane region" description="Helical" evidence="1">
    <location>
        <begin position="487"/>
        <end position="506"/>
    </location>
</feature>
<dbReference type="SUPFAM" id="SSF82714">
    <property type="entry name" value="Multidrug efflux transporter AcrB TolC docking domain, DN and DC subdomains"/>
    <property type="match status" value="2"/>
</dbReference>
<evidence type="ECO:0000256" key="1">
    <source>
        <dbReference type="SAM" id="Phobius"/>
    </source>
</evidence>
<dbReference type="OrthoDB" id="219750at2"/>
<evidence type="ECO:0000313" key="2">
    <source>
        <dbReference type="EMBL" id="PQO40624.1"/>
    </source>
</evidence>
<reference evidence="2 3" key="1">
    <citation type="submission" date="2018-02" db="EMBL/GenBank/DDBJ databases">
        <title>Comparative genomes isolates from brazilian mangrove.</title>
        <authorList>
            <person name="Araujo J.E."/>
            <person name="Taketani R.G."/>
            <person name="Silva M.C.P."/>
            <person name="Loureco M.V."/>
            <person name="Andreote F.D."/>
        </authorList>
    </citation>
    <scope>NUCLEOTIDE SEQUENCE [LARGE SCALE GENOMIC DNA]</scope>
    <source>
        <strain evidence="2 3">Hex-1 MGV</strain>
    </source>
</reference>
<dbReference type="EMBL" id="PUHY01000001">
    <property type="protein sequence ID" value="PQO40624.1"/>
    <property type="molecule type" value="Genomic_DNA"/>
</dbReference>
<feature type="transmembrane region" description="Helical" evidence="1">
    <location>
        <begin position="1000"/>
        <end position="1019"/>
    </location>
</feature>
<proteinExistence type="predicted"/>
<dbReference type="Gene3D" id="3.30.70.1320">
    <property type="entry name" value="Multidrug efflux transporter AcrB pore domain like"/>
    <property type="match status" value="1"/>
</dbReference>
<dbReference type="GO" id="GO:0005886">
    <property type="term" value="C:plasma membrane"/>
    <property type="evidence" value="ECO:0007669"/>
    <property type="project" value="TreeGrafter"/>
</dbReference>
<dbReference type="InterPro" id="IPR027463">
    <property type="entry name" value="AcrB_DN_DC_subdom"/>
</dbReference>
<sequence length="1168" mass="128028">MIHRFLRFCLKEPLLILLTAFGLAAYGWYCTSKVPLDAIPNVGENQVIVLTEWPGRSPKDIEDQVTYPLSIGLQAVPGAKSVRGKSMFGFSFVQVTFDDGVDFYWARSRVAEQLTSIGSQLPEGITPSLGPDATALGQIYYYVLEGPPNMDLAELRSKQEFFLKYALQSVDGVSEVASIGGYLKQYQVEVDPDQLRFHQLPLSRVIDAVKASNIDVGAKTVETSGMEFIVRGRGFIGSGKSEPETIAQIENTVVQTRDGVPVRIRDLGHVQVGPSFRRGAIDLNGRETVGGVVVMRYGENPRDVIERIKQKISSLESELGGIKIIGIYDRTQLIDETVATLTDALNHEILITIAVVVLFLLNVRSSLIIAITLPMAVLMSFAAMKWFHVDANIMSLAGIAIAIGTMVDMGIIVLENIYDALAEWEAKGALGGARERLRAIQNSAGEVIPAVLTAVSTTIVSFLPVFFLTGRDYKLFAPLAWTKTFALAASLIVAVTVVPVLARLFLRNSRSSWRTVVGTVGLATVSMLLGHLMWSKYLADFTGAPLWLITVGIGTIGAALGWWMTREQLRPMEDNPASRFVRYLYAGRLKMALHHKGLMLSFPLIIFFLGLGAWIGLPTVLRPFEKLVSIVGADLNEVPGYVDAKHTFQGLKSDDWIALDEGSWFYMPSLYPAAGFGQVMEILQSQDVLIKEIPEVANVMGKIGRVDSALDPAPAAMIETYVMLKPRDQWREGITERDIWDQINQAATLPGVTPASPLQPIEGRIVMLQSGIKASMAIRIYGDSLEGLSEASVAVADELKKHQLVNSGTVNPDIVMGKPYYEFEVDREEAARYGMTTMMVNQIVASGLGGLDVTTTVEGRERYPIQVRFSRDVRENIGELPRTPIVTHTNEVVPLERLANVSTTWGPGMINSEDSRLVAHVMFTPSGAAGDLETVDAVMQSLREARETGKLVFPDGNFELQAVGSFQNQIEANYRLMWIIPAVFLINLLLHYLHFRNLPISLVVFSGIPIACAGGMIALACMEIELNTAVWVGFIALAGLAADDGIVMASYIHDRLKRRTITSVEDLREEVYQAGLKRIRPCVMTTVTTIAALIPVLLSTGRGADVARAMALPVFGGMLIEPFTTFVVPTIYCWYLEIKLKAGLSDSLLEMSSDEEVSEEITSHATAA</sequence>
<feature type="transmembrane region" description="Helical" evidence="1">
    <location>
        <begin position="976"/>
        <end position="993"/>
    </location>
</feature>
<feature type="transmembrane region" description="Helical" evidence="1">
    <location>
        <begin position="546"/>
        <end position="564"/>
    </location>
</feature>
<feature type="transmembrane region" description="Helical" evidence="1">
    <location>
        <begin position="513"/>
        <end position="534"/>
    </location>
</feature>